<accession>A0A922I5T9</accession>
<comment type="caution">
    <text evidence="2">The sequence shown here is derived from an EMBL/GenBank/DDBJ whole genome shotgun (WGS) entry which is preliminary data.</text>
</comment>
<evidence type="ECO:0000256" key="1">
    <source>
        <dbReference type="SAM" id="SignalP"/>
    </source>
</evidence>
<keyword evidence="1" id="KW-0732">Signal</keyword>
<keyword evidence="3" id="KW-1185">Reference proteome</keyword>
<evidence type="ECO:0000313" key="3">
    <source>
        <dbReference type="Proteomes" id="UP000790347"/>
    </source>
</evidence>
<sequence length="126" mass="14440">MDSSKTFVILPFVFLIIPRQCTIRIPLAINEPCGGVSPLPPPWCQDKAGGCHVLGLYHLIYERIPTVEPSIFFKQQMDREQWNGWLSFGRSSLICSLFTSRYVPTDQHLAITIINQNAWKCHEVYC</sequence>
<evidence type="ECO:0000313" key="2">
    <source>
        <dbReference type="EMBL" id="KAH9521803.1"/>
    </source>
</evidence>
<gene>
    <name evidence="2" type="ORF">DERF_005430</name>
</gene>
<reference evidence="2" key="1">
    <citation type="submission" date="2013-05" db="EMBL/GenBank/DDBJ databases">
        <authorList>
            <person name="Yim A.K.Y."/>
            <person name="Chan T.F."/>
            <person name="Ji K.M."/>
            <person name="Liu X.Y."/>
            <person name="Zhou J.W."/>
            <person name="Li R.Q."/>
            <person name="Yang K.Y."/>
            <person name="Li J."/>
            <person name="Li M."/>
            <person name="Law P.T.W."/>
            <person name="Wu Y.L."/>
            <person name="Cai Z.L."/>
            <person name="Qin H."/>
            <person name="Bao Y."/>
            <person name="Leung R.K.K."/>
            <person name="Ng P.K.S."/>
            <person name="Zou J."/>
            <person name="Zhong X.J."/>
            <person name="Ran P.X."/>
            <person name="Zhong N.S."/>
            <person name="Liu Z.G."/>
            <person name="Tsui S.K.W."/>
        </authorList>
    </citation>
    <scope>NUCLEOTIDE SEQUENCE</scope>
    <source>
        <strain evidence="2">Derf</strain>
        <tissue evidence="2">Whole organism</tissue>
    </source>
</reference>
<feature type="chain" id="PRO_5036734457" evidence="1">
    <location>
        <begin position="24"/>
        <end position="126"/>
    </location>
</feature>
<dbReference type="Proteomes" id="UP000790347">
    <property type="component" value="Unassembled WGS sequence"/>
</dbReference>
<protein>
    <submittedName>
        <fullName evidence="2">Uncharacterized protein</fullName>
    </submittedName>
</protein>
<name>A0A922I5T9_DERFA</name>
<reference evidence="2" key="2">
    <citation type="journal article" date="2022" name="Res Sq">
        <title>Comparative Genomics Reveals Insights into the Divergent Evolution of Astigmatic Mites and Household Pest Adaptations.</title>
        <authorList>
            <person name="Xiong Q."/>
            <person name="Wan A.T.-Y."/>
            <person name="Liu X.-Y."/>
            <person name="Fung C.S.-H."/>
            <person name="Xiao X."/>
            <person name="Malainual N."/>
            <person name="Hou J."/>
            <person name="Wang L."/>
            <person name="Wang M."/>
            <person name="Yang K."/>
            <person name="Cui Y."/>
            <person name="Leung E."/>
            <person name="Nong W."/>
            <person name="Shin S.-K."/>
            <person name="Au S."/>
            <person name="Jeong K.Y."/>
            <person name="Chew F.T."/>
            <person name="Hui J."/>
            <person name="Leung T.F."/>
            <person name="Tungtrongchitr A."/>
            <person name="Zhong N."/>
            <person name="Liu Z."/>
            <person name="Tsui S."/>
        </authorList>
    </citation>
    <scope>NUCLEOTIDE SEQUENCE</scope>
    <source>
        <strain evidence="2">Derf</strain>
        <tissue evidence="2">Whole organism</tissue>
    </source>
</reference>
<proteinExistence type="predicted"/>
<organism evidence="2 3">
    <name type="scientific">Dermatophagoides farinae</name>
    <name type="common">American house dust mite</name>
    <dbReference type="NCBI Taxonomy" id="6954"/>
    <lineage>
        <taxon>Eukaryota</taxon>
        <taxon>Metazoa</taxon>
        <taxon>Ecdysozoa</taxon>
        <taxon>Arthropoda</taxon>
        <taxon>Chelicerata</taxon>
        <taxon>Arachnida</taxon>
        <taxon>Acari</taxon>
        <taxon>Acariformes</taxon>
        <taxon>Sarcoptiformes</taxon>
        <taxon>Astigmata</taxon>
        <taxon>Psoroptidia</taxon>
        <taxon>Analgoidea</taxon>
        <taxon>Pyroglyphidae</taxon>
        <taxon>Dermatophagoidinae</taxon>
        <taxon>Dermatophagoides</taxon>
    </lineage>
</organism>
<dbReference type="EMBL" id="ASGP02000002">
    <property type="protein sequence ID" value="KAH9521803.1"/>
    <property type="molecule type" value="Genomic_DNA"/>
</dbReference>
<feature type="signal peptide" evidence="1">
    <location>
        <begin position="1"/>
        <end position="23"/>
    </location>
</feature>
<dbReference type="AlphaFoldDB" id="A0A922I5T9"/>